<feature type="compositionally biased region" description="Polar residues" evidence="1">
    <location>
        <begin position="77"/>
        <end position="89"/>
    </location>
</feature>
<feature type="compositionally biased region" description="Polar residues" evidence="1">
    <location>
        <begin position="101"/>
        <end position="113"/>
    </location>
</feature>
<name>A0ABW5DXR9_9BACT</name>
<evidence type="ECO:0000256" key="1">
    <source>
        <dbReference type="SAM" id="MobiDB-lite"/>
    </source>
</evidence>
<evidence type="ECO:0000313" key="3">
    <source>
        <dbReference type="Proteomes" id="UP001597297"/>
    </source>
</evidence>
<feature type="compositionally biased region" description="Basic and acidic residues" evidence="1">
    <location>
        <begin position="114"/>
        <end position="130"/>
    </location>
</feature>
<accession>A0ABW5DXR9</accession>
<comment type="caution">
    <text evidence="2">The sequence shown here is derived from an EMBL/GenBank/DDBJ whole genome shotgun (WGS) entry which is preliminary data.</text>
</comment>
<proteinExistence type="predicted"/>
<dbReference type="Proteomes" id="UP001597297">
    <property type="component" value="Unassembled WGS sequence"/>
</dbReference>
<sequence length="200" mass="22516">MKKNITKAPPGHISFSDAASRYKAVKSTIKAWSKKGLLPTVQPGGDRGTKYVEIAALEKRLKESNVQSIFKDDTSPLEASTSAQGSASPNADDIETIAPDETNTQQPDNSSKPEPSEIKAIQEHPERNESNNEEFTYSEEFSHEEPDLLKYPKVKNRKRNKRLSDDQIDRIIMKRTPRQLLHLRDKITDVLTQGRDDDTA</sequence>
<keyword evidence="3" id="KW-1185">Reference proteome</keyword>
<gene>
    <name evidence="2" type="ORF">ACFSQZ_01420</name>
</gene>
<evidence type="ECO:0008006" key="4">
    <source>
        <dbReference type="Google" id="ProtNLM"/>
    </source>
</evidence>
<protein>
    <recommendedName>
        <fullName evidence="4">HTH merR-type domain-containing protein</fullName>
    </recommendedName>
</protein>
<dbReference type="EMBL" id="JBHUJC010000003">
    <property type="protein sequence ID" value="MFD2275117.1"/>
    <property type="molecule type" value="Genomic_DNA"/>
</dbReference>
<reference evidence="3" key="1">
    <citation type="journal article" date="2019" name="Int. J. Syst. Evol. Microbiol.">
        <title>The Global Catalogue of Microorganisms (GCM) 10K type strain sequencing project: providing services to taxonomists for standard genome sequencing and annotation.</title>
        <authorList>
            <consortium name="The Broad Institute Genomics Platform"/>
            <consortium name="The Broad Institute Genome Sequencing Center for Infectious Disease"/>
            <person name="Wu L."/>
            <person name="Ma J."/>
        </authorList>
    </citation>
    <scope>NUCLEOTIDE SEQUENCE [LARGE SCALE GENOMIC DNA]</scope>
    <source>
        <strain evidence="3">JCM 16545</strain>
    </source>
</reference>
<feature type="compositionally biased region" description="Basic residues" evidence="1">
    <location>
        <begin position="152"/>
        <end position="161"/>
    </location>
</feature>
<dbReference type="RefSeq" id="WP_377094862.1">
    <property type="nucleotide sequence ID" value="NZ_JBHSJM010000001.1"/>
</dbReference>
<feature type="compositionally biased region" description="Basic and acidic residues" evidence="1">
    <location>
        <begin position="140"/>
        <end position="150"/>
    </location>
</feature>
<feature type="region of interest" description="Disordered" evidence="1">
    <location>
        <begin position="63"/>
        <end position="164"/>
    </location>
</feature>
<organism evidence="2 3">
    <name type="scientific">Rubritalea spongiae</name>
    <dbReference type="NCBI Taxonomy" id="430797"/>
    <lineage>
        <taxon>Bacteria</taxon>
        <taxon>Pseudomonadati</taxon>
        <taxon>Verrucomicrobiota</taxon>
        <taxon>Verrucomicrobiia</taxon>
        <taxon>Verrucomicrobiales</taxon>
        <taxon>Rubritaleaceae</taxon>
        <taxon>Rubritalea</taxon>
    </lineage>
</organism>
<evidence type="ECO:0000313" key="2">
    <source>
        <dbReference type="EMBL" id="MFD2275117.1"/>
    </source>
</evidence>